<evidence type="ECO:0000256" key="1">
    <source>
        <dbReference type="ARBA" id="ARBA00009437"/>
    </source>
</evidence>
<dbReference type="InterPro" id="IPR036390">
    <property type="entry name" value="WH_DNA-bd_sf"/>
</dbReference>
<dbReference type="GO" id="GO:0000976">
    <property type="term" value="F:transcription cis-regulatory region binding"/>
    <property type="evidence" value="ECO:0007669"/>
    <property type="project" value="TreeGrafter"/>
</dbReference>
<keyword evidence="4" id="KW-0804">Transcription</keyword>
<dbReference type="InterPro" id="IPR000847">
    <property type="entry name" value="LysR_HTH_N"/>
</dbReference>
<dbReference type="InterPro" id="IPR005119">
    <property type="entry name" value="LysR_subst-bd"/>
</dbReference>
<dbReference type="Pfam" id="PF00126">
    <property type="entry name" value="HTH_1"/>
    <property type="match status" value="1"/>
</dbReference>
<reference evidence="6" key="1">
    <citation type="journal article" date="2015" name="Nature">
        <title>Complex archaea that bridge the gap between prokaryotes and eukaryotes.</title>
        <authorList>
            <person name="Spang A."/>
            <person name="Saw J.H."/>
            <person name="Jorgensen S.L."/>
            <person name="Zaremba-Niedzwiedzka K."/>
            <person name="Martijn J."/>
            <person name="Lind A.E."/>
            <person name="van Eijk R."/>
            <person name="Schleper C."/>
            <person name="Guy L."/>
            <person name="Ettema T.J."/>
        </authorList>
    </citation>
    <scope>NUCLEOTIDE SEQUENCE</scope>
</reference>
<dbReference type="Gene3D" id="3.40.190.10">
    <property type="entry name" value="Periplasmic binding protein-like II"/>
    <property type="match status" value="2"/>
</dbReference>
<evidence type="ECO:0000313" key="6">
    <source>
        <dbReference type="EMBL" id="KKM80993.1"/>
    </source>
</evidence>
<comment type="similarity">
    <text evidence="1">Belongs to the LysR transcriptional regulatory family.</text>
</comment>
<dbReference type="Gene3D" id="1.10.10.10">
    <property type="entry name" value="Winged helix-like DNA-binding domain superfamily/Winged helix DNA-binding domain"/>
    <property type="match status" value="1"/>
</dbReference>
<dbReference type="PROSITE" id="PS50931">
    <property type="entry name" value="HTH_LYSR"/>
    <property type="match status" value="1"/>
</dbReference>
<evidence type="ECO:0000256" key="3">
    <source>
        <dbReference type="ARBA" id="ARBA00023125"/>
    </source>
</evidence>
<dbReference type="GO" id="GO:0003700">
    <property type="term" value="F:DNA-binding transcription factor activity"/>
    <property type="evidence" value="ECO:0007669"/>
    <property type="project" value="InterPro"/>
</dbReference>
<dbReference type="SUPFAM" id="SSF46785">
    <property type="entry name" value="Winged helix' DNA-binding domain"/>
    <property type="match status" value="1"/>
</dbReference>
<dbReference type="PANTHER" id="PTHR30126:SF40">
    <property type="entry name" value="HTH-TYPE TRANSCRIPTIONAL REGULATOR GLTR"/>
    <property type="match status" value="1"/>
</dbReference>
<dbReference type="FunFam" id="1.10.10.10:FF:000001">
    <property type="entry name" value="LysR family transcriptional regulator"/>
    <property type="match status" value="1"/>
</dbReference>
<keyword evidence="2" id="KW-0805">Transcription regulation</keyword>
<dbReference type="PANTHER" id="PTHR30126">
    <property type="entry name" value="HTH-TYPE TRANSCRIPTIONAL REGULATOR"/>
    <property type="match status" value="1"/>
</dbReference>
<comment type="caution">
    <text evidence="6">The sequence shown here is derived from an EMBL/GenBank/DDBJ whole genome shotgun (WGS) entry which is preliminary data.</text>
</comment>
<protein>
    <recommendedName>
        <fullName evidence="5">HTH lysR-type domain-containing protein</fullName>
    </recommendedName>
</protein>
<dbReference type="InterPro" id="IPR036388">
    <property type="entry name" value="WH-like_DNA-bd_sf"/>
</dbReference>
<feature type="domain" description="HTH lysR-type" evidence="5">
    <location>
        <begin position="1"/>
        <end position="58"/>
    </location>
</feature>
<dbReference type="SUPFAM" id="SSF53850">
    <property type="entry name" value="Periplasmic binding protein-like II"/>
    <property type="match status" value="1"/>
</dbReference>
<accession>A0A0F9KGC1</accession>
<evidence type="ECO:0000256" key="4">
    <source>
        <dbReference type="ARBA" id="ARBA00023163"/>
    </source>
</evidence>
<sequence length="289" mass="32247">MNSGSLRIFCTVADYESVTQAAIQLRRAPSNVTTKIKQLESDLGVELFIRTGKKMKLASSGRKFYEYAQQLLALENEARQAIMGESIGGQLIIGSMESTAASRLPSVLSEYNIAYPTTNISLTTGTSMQLLEKVSNGELDCAFLALPDVFDNDKALVELGINTQEVWSEELLLLVPISEKKTSNFKDIKVRNLVSFHKGCTYREIAENILNVNSSIDWKIHEMSSYHAMAAYVASGMSVTVLPKSVLDLMDLPASISYLRIKESKTLIIWRKEFDVPAFKNFLKLLTKR</sequence>
<proteinExistence type="inferred from homology"/>
<keyword evidence="3" id="KW-0238">DNA-binding</keyword>
<gene>
    <name evidence="6" type="ORF">LCGC14_1334290</name>
</gene>
<dbReference type="Pfam" id="PF03466">
    <property type="entry name" value="LysR_substrate"/>
    <property type="match status" value="1"/>
</dbReference>
<evidence type="ECO:0000256" key="2">
    <source>
        <dbReference type="ARBA" id="ARBA00023015"/>
    </source>
</evidence>
<name>A0A0F9KGC1_9ZZZZ</name>
<dbReference type="EMBL" id="LAZR01008097">
    <property type="protein sequence ID" value="KKM80993.1"/>
    <property type="molecule type" value="Genomic_DNA"/>
</dbReference>
<organism evidence="6">
    <name type="scientific">marine sediment metagenome</name>
    <dbReference type="NCBI Taxonomy" id="412755"/>
    <lineage>
        <taxon>unclassified sequences</taxon>
        <taxon>metagenomes</taxon>
        <taxon>ecological metagenomes</taxon>
    </lineage>
</organism>
<evidence type="ECO:0000259" key="5">
    <source>
        <dbReference type="PROSITE" id="PS50931"/>
    </source>
</evidence>
<dbReference type="AlphaFoldDB" id="A0A0F9KGC1"/>